<dbReference type="SMART" id="SM00347">
    <property type="entry name" value="HTH_MARR"/>
    <property type="match status" value="1"/>
</dbReference>
<dbReference type="PANTHER" id="PTHR33164:SF105">
    <property type="entry name" value="TRANSCRIPTIONAL REPRESSOR PROTEIN-RELATED"/>
    <property type="match status" value="1"/>
</dbReference>
<comment type="caution">
    <text evidence="2">The sequence shown here is derived from an EMBL/GenBank/DDBJ whole genome shotgun (WGS) entry which is preliminary data.</text>
</comment>
<keyword evidence="3" id="KW-1185">Reference proteome</keyword>
<dbReference type="GO" id="GO:0006950">
    <property type="term" value="P:response to stress"/>
    <property type="evidence" value="ECO:0007669"/>
    <property type="project" value="TreeGrafter"/>
</dbReference>
<dbReference type="GO" id="GO:0003677">
    <property type="term" value="F:DNA binding"/>
    <property type="evidence" value="ECO:0007669"/>
    <property type="project" value="UniProtKB-KW"/>
</dbReference>
<dbReference type="InterPro" id="IPR036388">
    <property type="entry name" value="WH-like_DNA-bd_sf"/>
</dbReference>
<dbReference type="PROSITE" id="PS50995">
    <property type="entry name" value="HTH_MARR_2"/>
    <property type="match status" value="1"/>
</dbReference>
<evidence type="ECO:0000259" key="1">
    <source>
        <dbReference type="PROSITE" id="PS50995"/>
    </source>
</evidence>
<dbReference type="EMBL" id="JACIIX010000027">
    <property type="protein sequence ID" value="MBB6212465.1"/>
    <property type="molecule type" value="Genomic_DNA"/>
</dbReference>
<dbReference type="RefSeq" id="WP_260402607.1">
    <property type="nucleotide sequence ID" value="NZ_JACIIX010000027.1"/>
</dbReference>
<proteinExistence type="predicted"/>
<dbReference type="InterPro" id="IPR000835">
    <property type="entry name" value="HTH_MarR-typ"/>
</dbReference>
<organism evidence="2 3">
    <name type="scientific">Novispirillum itersonii</name>
    <name type="common">Aquaspirillum itersonii</name>
    <dbReference type="NCBI Taxonomy" id="189"/>
    <lineage>
        <taxon>Bacteria</taxon>
        <taxon>Pseudomonadati</taxon>
        <taxon>Pseudomonadota</taxon>
        <taxon>Alphaproteobacteria</taxon>
        <taxon>Rhodospirillales</taxon>
        <taxon>Novispirillaceae</taxon>
        <taxon>Novispirillum</taxon>
    </lineage>
</organism>
<dbReference type="Pfam" id="PF12802">
    <property type="entry name" value="MarR_2"/>
    <property type="match status" value="1"/>
</dbReference>
<dbReference type="Proteomes" id="UP000544872">
    <property type="component" value="Unassembled WGS sequence"/>
</dbReference>
<accession>A0A7W9ZJS0</accession>
<dbReference type="AlphaFoldDB" id="A0A7W9ZJS0"/>
<evidence type="ECO:0000313" key="3">
    <source>
        <dbReference type="Proteomes" id="UP000544872"/>
    </source>
</evidence>
<feature type="domain" description="HTH marR-type" evidence="1">
    <location>
        <begin position="1"/>
        <end position="125"/>
    </location>
</feature>
<dbReference type="SUPFAM" id="SSF46785">
    <property type="entry name" value="Winged helix' DNA-binding domain"/>
    <property type="match status" value="1"/>
</dbReference>
<sequence length="125" mass="13731">MNLRNAARKVSAVYDAALEPLGITIAQFSLLRRVKRLEPVSLTELGRVTEHDRSTIGRNVRLLEKMGLLAQGKGKDQRETVVTLTDAGREALTQGAPLWDACQARIEARLGPERIAAIADILTML</sequence>
<protein>
    <submittedName>
        <fullName evidence="2">DNA-binding MarR family transcriptional regulator</fullName>
    </submittedName>
</protein>
<keyword evidence="2" id="KW-0238">DNA-binding</keyword>
<gene>
    <name evidence="2" type="ORF">FHS48_003921</name>
</gene>
<dbReference type="Gene3D" id="1.10.10.10">
    <property type="entry name" value="Winged helix-like DNA-binding domain superfamily/Winged helix DNA-binding domain"/>
    <property type="match status" value="1"/>
</dbReference>
<dbReference type="PANTHER" id="PTHR33164">
    <property type="entry name" value="TRANSCRIPTIONAL REGULATOR, MARR FAMILY"/>
    <property type="match status" value="1"/>
</dbReference>
<dbReference type="GO" id="GO:0003700">
    <property type="term" value="F:DNA-binding transcription factor activity"/>
    <property type="evidence" value="ECO:0007669"/>
    <property type="project" value="InterPro"/>
</dbReference>
<dbReference type="InterPro" id="IPR036390">
    <property type="entry name" value="WH_DNA-bd_sf"/>
</dbReference>
<evidence type="ECO:0000313" key="2">
    <source>
        <dbReference type="EMBL" id="MBB6212465.1"/>
    </source>
</evidence>
<name>A0A7W9ZJS0_NOVIT</name>
<reference evidence="2 3" key="1">
    <citation type="submission" date="2020-08" db="EMBL/GenBank/DDBJ databases">
        <title>Genomic Encyclopedia of Type Strains, Phase IV (KMG-IV): sequencing the most valuable type-strain genomes for metagenomic binning, comparative biology and taxonomic classification.</title>
        <authorList>
            <person name="Goeker M."/>
        </authorList>
    </citation>
    <scope>NUCLEOTIDE SEQUENCE [LARGE SCALE GENOMIC DNA]</scope>
    <source>
        <strain evidence="2 3">DSM 11590</strain>
    </source>
</reference>
<dbReference type="InterPro" id="IPR039422">
    <property type="entry name" value="MarR/SlyA-like"/>
</dbReference>